<dbReference type="AlphaFoldDB" id="A0AAV5KE26"/>
<proteinExistence type="predicted"/>
<reference evidence="1 2" key="1">
    <citation type="journal article" date="2021" name="Commun. Biol.">
        <title>The genome of Shorea leprosula (Dipterocarpaceae) highlights the ecological relevance of drought in aseasonal tropical rainforests.</title>
        <authorList>
            <person name="Ng K.K.S."/>
            <person name="Kobayashi M.J."/>
            <person name="Fawcett J.A."/>
            <person name="Hatakeyama M."/>
            <person name="Paape T."/>
            <person name="Ng C.H."/>
            <person name="Ang C.C."/>
            <person name="Tnah L.H."/>
            <person name="Lee C.T."/>
            <person name="Nishiyama T."/>
            <person name="Sese J."/>
            <person name="O'Brien M.J."/>
            <person name="Copetti D."/>
            <person name="Mohd Noor M.I."/>
            <person name="Ong R.C."/>
            <person name="Putra M."/>
            <person name="Sireger I.Z."/>
            <person name="Indrioko S."/>
            <person name="Kosugi Y."/>
            <person name="Izuno A."/>
            <person name="Isagi Y."/>
            <person name="Lee S.L."/>
            <person name="Shimizu K.K."/>
        </authorList>
    </citation>
    <scope>NUCLEOTIDE SEQUENCE [LARGE SCALE GENOMIC DNA]</scope>
    <source>
        <strain evidence="1">214</strain>
    </source>
</reference>
<gene>
    <name evidence="1" type="ORF">SLEP1_g32667</name>
</gene>
<keyword evidence="2" id="KW-1185">Reference proteome</keyword>
<organism evidence="1 2">
    <name type="scientific">Rubroshorea leprosula</name>
    <dbReference type="NCBI Taxonomy" id="152421"/>
    <lineage>
        <taxon>Eukaryota</taxon>
        <taxon>Viridiplantae</taxon>
        <taxon>Streptophyta</taxon>
        <taxon>Embryophyta</taxon>
        <taxon>Tracheophyta</taxon>
        <taxon>Spermatophyta</taxon>
        <taxon>Magnoliopsida</taxon>
        <taxon>eudicotyledons</taxon>
        <taxon>Gunneridae</taxon>
        <taxon>Pentapetalae</taxon>
        <taxon>rosids</taxon>
        <taxon>malvids</taxon>
        <taxon>Malvales</taxon>
        <taxon>Dipterocarpaceae</taxon>
        <taxon>Rubroshorea</taxon>
    </lineage>
</organism>
<evidence type="ECO:0000313" key="1">
    <source>
        <dbReference type="EMBL" id="GKV22847.1"/>
    </source>
</evidence>
<name>A0AAV5KE26_9ROSI</name>
<accession>A0AAV5KE26</accession>
<dbReference type="EMBL" id="BPVZ01000061">
    <property type="protein sequence ID" value="GKV22847.1"/>
    <property type="molecule type" value="Genomic_DNA"/>
</dbReference>
<comment type="caution">
    <text evidence="1">The sequence shown here is derived from an EMBL/GenBank/DDBJ whole genome shotgun (WGS) entry which is preliminary data.</text>
</comment>
<sequence length="63" mass="7308">MVEIYVTCVHFMRMRIVRTCGFAWLLLYKVVSATERGALDTVLCWLAVYSSACEIARSLSYFY</sequence>
<dbReference type="Proteomes" id="UP001054252">
    <property type="component" value="Unassembled WGS sequence"/>
</dbReference>
<protein>
    <submittedName>
        <fullName evidence="1">Uncharacterized protein</fullName>
    </submittedName>
</protein>
<evidence type="ECO:0000313" key="2">
    <source>
        <dbReference type="Proteomes" id="UP001054252"/>
    </source>
</evidence>